<keyword evidence="2" id="KW-0804">Transcription</keyword>
<evidence type="ECO:0000259" key="3">
    <source>
        <dbReference type="PROSITE" id="PS51000"/>
    </source>
</evidence>
<dbReference type="SUPFAM" id="SSF46785">
    <property type="entry name" value="Winged helix' DNA-binding domain"/>
    <property type="match status" value="1"/>
</dbReference>
<dbReference type="RefSeq" id="WP_209558083.1">
    <property type="nucleotide sequence ID" value="NZ_JAEDXU010000007.1"/>
</dbReference>
<reference evidence="4 5" key="1">
    <citation type="submission" date="2020-12" db="EMBL/GenBank/DDBJ databases">
        <title>Vagococcus allomyrinae sp. nov. and Enterococcus lavae sp. nov., isolated from the larvae of Allomyrina dichotoma.</title>
        <authorList>
            <person name="Lee S.D."/>
        </authorList>
    </citation>
    <scope>NUCLEOTIDE SEQUENCE [LARGE SCALE GENOMIC DNA]</scope>
    <source>
        <strain evidence="4 5">BWM-S5</strain>
    </source>
</reference>
<dbReference type="Pfam" id="PF25583">
    <property type="entry name" value="WCX"/>
    <property type="match status" value="1"/>
</dbReference>
<dbReference type="Pfam" id="PF08279">
    <property type="entry name" value="HTH_11"/>
    <property type="match status" value="1"/>
</dbReference>
<dbReference type="PANTHER" id="PTHR34580:SF1">
    <property type="entry name" value="PROTEIN PAFC"/>
    <property type="match status" value="1"/>
</dbReference>
<dbReference type="EMBL" id="JAEDXU010000007">
    <property type="protein sequence ID" value="MBP1047297.1"/>
    <property type="molecule type" value="Genomic_DNA"/>
</dbReference>
<dbReference type="InterPro" id="IPR036390">
    <property type="entry name" value="WH_DNA-bd_sf"/>
</dbReference>
<dbReference type="SMART" id="SM00420">
    <property type="entry name" value="HTH_DEOR"/>
    <property type="match status" value="1"/>
</dbReference>
<evidence type="ECO:0000313" key="4">
    <source>
        <dbReference type="EMBL" id="MBP1047297.1"/>
    </source>
</evidence>
<dbReference type="InterPro" id="IPR026881">
    <property type="entry name" value="WYL_dom"/>
</dbReference>
<dbReference type="Pfam" id="PF13280">
    <property type="entry name" value="WYL"/>
    <property type="match status" value="1"/>
</dbReference>
<keyword evidence="1" id="KW-0805">Transcription regulation</keyword>
<keyword evidence="5" id="KW-1185">Reference proteome</keyword>
<dbReference type="InterPro" id="IPR057727">
    <property type="entry name" value="WCX_dom"/>
</dbReference>
<dbReference type="Gene3D" id="1.10.10.10">
    <property type="entry name" value="Winged helix-like DNA-binding domain superfamily/Winged helix DNA-binding domain"/>
    <property type="match status" value="1"/>
</dbReference>
<name>A0ABS4CL16_9ENTE</name>
<dbReference type="PANTHER" id="PTHR34580">
    <property type="match status" value="1"/>
</dbReference>
<evidence type="ECO:0000256" key="2">
    <source>
        <dbReference type="ARBA" id="ARBA00023163"/>
    </source>
</evidence>
<evidence type="ECO:0000313" key="5">
    <source>
        <dbReference type="Proteomes" id="UP000673375"/>
    </source>
</evidence>
<feature type="domain" description="HTH deoR-type" evidence="3">
    <location>
        <begin position="2"/>
        <end position="60"/>
    </location>
</feature>
<dbReference type="InterPro" id="IPR051534">
    <property type="entry name" value="CBASS_pafABC_assoc_protein"/>
</dbReference>
<dbReference type="Proteomes" id="UP000673375">
    <property type="component" value="Unassembled WGS sequence"/>
</dbReference>
<comment type="caution">
    <text evidence="4">The sequence shown here is derived from an EMBL/GenBank/DDBJ whole genome shotgun (WGS) entry which is preliminary data.</text>
</comment>
<dbReference type="InterPro" id="IPR028349">
    <property type="entry name" value="PafC-like"/>
</dbReference>
<organism evidence="4 5">
    <name type="scientific">Enterococcus larvae</name>
    <dbReference type="NCBI Taxonomy" id="2794352"/>
    <lineage>
        <taxon>Bacteria</taxon>
        <taxon>Bacillati</taxon>
        <taxon>Bacillota</taxon>
        <taxon>Bacilli</taxon>
        <taxon>Lactobacillales</taxon>
        <taxon>Enterococcaceae</taxon>
        <taxon>Enterococcus</taxon>
    </lineage>
</organism>
<dbReference type="InterPro" id="IPR001034">
    <property type="entry name" value="DeoR_HTH"/>
</dbReference>
<sequence>MQINRLFEIVYILLDRKSVTARELTEHFSVSRRTICRDIDALSTAGIPVYTKRGKGGGISLLPNFVLNKSLLNEGEQTEILSALYGLSSIKTEDTDQVLQKLSILFNKTVTNWMDVDFSGWSHENDFFNDFKTAIVKQRIVEFDYYNREGEKSFRRVEPIQVWFKSKSWYLKAFSLAKQDIRLFKIGRIKNLVVTDKSFASRDPLSLSDTPDTSTPEEQNLVKIRLRIEPERAFRVFDDFHESMIEKQPDGGFIVTVFWPEDNWLYGFILSFGRYAEVLEPAHIRAIIKNEAQIISKKYL</sequence>
<dbReference type="PROSITE" id="PS51000">
    <property type="entry name" value="HTH_DEOR_2"/>
    <property type="match status" value="1"/>
</dbReference>
<protein>
    <submittedName>
        <fullName evidence="4">YafY family transcriptional regulator</fullName>
    </submittedName>
</protein>
<dbReference type="InterPro" id="IPR013196">
    <property type="entry name" value="HTH_11"/>
</dbReference>
<dbReference type="PROSITE" id="PS52050">
    <property type="entry name" value="WYL"/>
    <property type="match status" value="1"/>
</dbReference>
<proteinExistence type="predicted"/>
<gene>
    <name evidence="4" type="ORF">I6N96_13520</name>
</gene>
<dbReference type="PIRSF" id="PIRSF016838">
    <property type="entry name" value="PafC"/>
    <property type="match status" value="1"/>
</dbReference>
<accession>A0ABS4CL16</accession>
<dbReference type="InterPro" id="IPR036388">
    <property type="entry name" value="WH-like_DNA-bd_sf"/>
</dbReference>
<evidence type="ECO:0000256" key="1">
    <source>
        <dbReference type="ARBA" id="ARBA00023015"/>
    </source>
</evidence>